<organism evidence="6 7">
    <name type="scientific">Romanomermis culicivorax</name>
    <name type="common">Nematode worm</name>
    <dbReference type="NCBI Taxonomy" id="13658"/>
    <lineage>
        <taxon>Eukaryota</taxon>
        <taxon>Metazoa</taxon>
        <taxon>Ecdysozoa</taxon>
        <taxon>Nematoda</taxon>
        <taxon>Enoplea</taxon>
        <taxon>Dorylaimia</taxon>
        <taxon>Mermithida</taxon>
        <taxon>Mermithoidea</taxon>
        <taxon>Mermithidae</taxon>
        <taxon>Romanomermis</taxon>
    </lineage>
</organism>
<sequence>MRNNLKEQNWLSVRRAKRVQQATLDGYIRVRPAKEQSSTLTNFLLAKQSHEKEVQEIAVLPKSVSIPDSQTTTPSSISPANTPSKEQLPAVITLSSSQSYTLPPSPEELASGEASNFNTLPEMSNVIITSVENTKSPHRSCSSVPTTNGNVPKEKILASSSPARQSLSDITTGNLSLNDSLFNDSYDIPVKLNEDRKFAFKADPTRKKDERKKLCGHACHCCKAYFDALELSPEEKERRINAVSRHRDFQAPPSTPDHFWEVGFPSTAEITERKKQYYGDTTTSTSLAKNPRNKLYSRRKLS</sequence>
<protein>
    <submittedName>
        <fullName evidence="7">DNA endonuclease activator Ctp1 C-terminal domain-containing protein</fullName>
    </submittedName>
</protein>
<dbReference type="PANTHER" id="PTHR15107">
    <property type="entry name" value="RETINOBLASTOMA BINDING PROTEIN 8"/>
    <property type="match status" value="1"/>
</dbReference>
<reference evidence="7" key="1">
    <citation type="submission" date="2022-11" db="UniProtKB">
        <authorList>
            <consortium name="WormBaseParasite"/>
        </authorList>
    </citation>
    <scope>IDENTIFICATION</scope>
</reference>
<dbReference type="InterPro" id="IPR033316">
    <property type="entry name" value="RBBP8-like"/>
</dbReference>
<evidence type="ECO:0000313" key="7">
    <source>
        <dbReference type="WBParaSite" id="nRc.2.0.1.t17148-RA"/>
    </source>
</evidence>
<feature type="region of interest" description="Disordered" evidence="4">
    <location>
        <begin position="65"/>
        <end position="85"/>
    </location>
</feature>
<feature type="compositionally biased region" description="Basic residues" evidence="4">
    <location>
        <begin position="291"/>
        <end position="302"/>
    </location>
</feature>
<proteinExistence type="predicted"/>
<evidence type="ECO:0000256" key="3">
    <source>
        <dbReference type="ARBA" id="ARBA00023242"/>
    </source>
</evidence>
<evidence type="ECO:0000256" key="2">
    <source>
        <dbReference type="ARBA" id="ARBA00022763"/>
    </source>
</evidence>
<feature type="compositionally biased region" description="Polar residues" evidence="4">
    <location>
        <begin position="134"/>
        <end position="150"/>
    </location>
</feature>
<dbReference type="GO" id="GO:0010792">
    <property type="term" value="P:DNA double-strand break processing involved in repair via single-strand annealing"/>
    <property type="evidence" value="ECO:0007669"/>
    <property type="project" value="TreeGrafter"/>
</dbReference>
<dbReference type="Pfam" id="PF08573">
    <property type="entry name" value="SAE2"/>
    <property type="match status" value="1"/>
</dbReference>
<keyword evidence="2" id="KW-0227">DNA damage</keyword>
<feature type="compositionally biased region" description="Polar residues" evidence="4">
    <location>
        <begin position="279"/>
        <end position="288"/>
    </location>
</feature>
<feature type="compositionally biased region" description="Polar residues" evidence="4">
    <location>
        <begin position="66"/>
        <end position="85"/>
    </location>
</feature>
<keyword evidence="3" id="KW-0539">Nucleus</keyword>
<dbReference type="PANTHER" id="PTHR15107:SF0">
    <property type="entry name" value="DNA ENDONUCLEASE ACTIVATOR CTP1 C-TERMINAL DOMAIN-CONTAINING PROTEIN"/>
    <property type="match status" value="1"/>
</dbReference>
<dbReference type="Proteomes" id="UP000887565">
    <property type="component" value="Unplaced"/>
</dbReference>
<evidence type="ECO:0000256" key="1">
    <source>
        <dbReference type="ARBA" id="ARBA00004123"/>
    </source>
</evidence>
<feature type="region of interest" description="Disordered" evidence="4">
    <location>
        <begin position="134"/>
        <end position="154"/>
    </location>
</feature>
<dbReference type="InterPro" id="IPR013882">
    <property type="entry name" value="Ctp1_C"/>
</dbReference>
<accession>A0A915ISH0</accession>
<dbReference type="GO" id="GO:0005634">
    <property type="term" value="C:nucleus"/>
    <property type="evidence" value="ECO:0007669"/>
    <property type="project" value="UniProtKB-SubCell"/>
</dbReference>
<feature type="region of interest" description="Disordered" evidence="4">
    <location>
        <begin position="273"/>
        <end position="302"/>
    </location>
</feature>
<comment type="subcellular location">
    <subcellularLocation>
        <location evidence="1">Nucleus</location>
    </subcellularLocation>
</comment>
<dbReference type="AlphaFoldDB" id="A0A915ISH0"/>
<evidence type="ECO:0000313" key="6">
    <source>
        <dbReference type="Proteomes" id="UP000887565"/>
    </source>
</evidence>
<name>A0A915ISH0_ROMCU</name>
<dbReference type="WBParaSite" id="nRc.2.0.1.t17148-RA">
    <property type="protein sequence ID" value="nRc.2.0.1.t17148-RA"/>
    <property type="gene ID" value="nRc.2.0.1.g17148"/>
</dbReference>
<evidence type="ECO:0000259" key="5">
    <source>
        <dbReference type="Pfam" id="PF08573"/>
    </source>
</evidence>
<dbReference type="GO" id="GO:0003684">
    <property type="term" value="F:damaged DNA binding"/>
    <property type="evidence" value="ECO:0007669"/>
    <property type="project" value="TreeGrafter"/>
</dbReference>
<feature type="domain" description="DNA endonuclease activator Ctp1 C-terminal" evidence="5">
    <location>
        <begin position="235"/>
        <end position="269"/>
    </location>
</feature>
<evidence type="ECO:0000256" key="4">
    <source>
        <dbReference type="SAM" id="MobiDB-lite"/>
    </source>
</evidence>
<keyword evidence="6" id="KW-1185">Reference proteome</keyword>